<feature type="non-terminal residue" evidence="1">
    <location>
        <position position="1"/>
    </location>
</feature>
<gene>
    <name evidence="1" type="ORF">AAA799P11_01527</name>
</gene>
<dbReference type="Proteomes" id="UP000029387">
    <property type="component" value="Unassembled WGS sequence"/>
</dbReference>
<reference evidence="1 2" key="1">
    <citation type="submission" date="2014-06" db="EMBL/GenBank/DDBJ databases">
        <authorList>
            <person name="Ngugi D.K."/>
            <person name="Blom J."/>
            <person name="Alam I."/>
            <person name="Rashid M."/>
            <person name="Baalawi W."/>
            <person name="Zhang G."/>
            <person name="Hikmawan T."/>
            <person name="Guan Y."/>
            <person name="Antunes A."/>
            <person name="Siam R."/>
            <person name="El-Dorry H."/>
            <person name="Bajic V."/>
            <person name="Stingl U."/>
        </authorList>
    </citation>
    <scope>NUCLEOTIDE SEQUENCE [LARGE SCALE GENOMIC DNA]</scope>
    <source>
        <strain evidence="1">SCGC AAA799-P11</strain>
    </source>
</reference>
<dbReference type="EMBL" id="JOSZ01000105">
    <property type="protein sequence ID" value="KFM14747.1"/>
    <property type="molecule type" value="Genomic_DNA"/>
</dbReference>
<comment type="caution">
    <text evidence="1">The sequence shown here is derived from an EMBL/GenBank/DDBJ whole genome shotgun (WGS) entry which is preliminary data.</text>
</comment>
<evidence type="ECO:0000313" key="1">
    <source>
        <dbReference type="EMBL" id="KFM14747.1"/>
    </source>
</evidence>
<accession>A0A087RMP3</accession>
<proteinExistence type="predicted"/>
<protein>
    <submittedName>
        <fullName evidence="1">Uncharacterized protein</fullName>
    </submittedName>
</protein>
<keyword evidence="2" id="KW-1185">Reference proteome</keyword>
<organism evidence="1 2">
    <name type="scientific">Marine Group I thaumarchaeote SCGC AAA799-P11</name>
    <dbReference type="NCBI Taxonomy" id="1502295"/>
    <lineage>
        <taxon>Archaea</taxon>
        <taxon>Nitrososphaerota</taxon>
        <taxon>Marine Group I</taxon>
    </lineage>
</organism>
<name>A0A087RMP3_9ARCH</name>
<sequence>VITIGLISIALPPISSIGFDTTWTREDNAAALIIK</sequence>
<evidence type="ECO:0000313" key="2">
    <source>
        <dbReference type="Proteomes" id="UP000029387"/>
    </source>
</evidence>
<dbReference type="AlphaFoldDB" id="A0A087RMP3"/>